<comment type="caution">
    <text evidence="2">The sequence shown here is derived from an EMBL/GenBank/DDBJ whole genome shotgun (WGS) entry which is preliminary data.</text>
</comment>
<keyword evidence="3" id="KW-1185">Reference proteome</keyword>
<accession>A0ABU2WK13</accession>
<evidence type="ECO:0000313" key="2">
    <source>
        <dbReference type="EMBL" id="MDT0497954.1"/>
    </source>
</evidence>
<evidence type="ECO:0000256" key="1">
    <source>
        <dbReference type="SAM" id="MobiDB-lite"/>
    </source>
</evidence>
<evidence type="ECO:0000313" key="3">
    <source>
        <dbReference type="Proteomes" id="UP001254608"/>
    </source>
</evidence>
<reference evidence="2 3" key="1">
    <citation type="submission" date="2023-09" db="EMBL/GenBank/DDBJ databases">
        <authorList>
            <person name="Rey-Velasco X."/>
        </authorList>
    </citation>
    <scope>NUCLEOTIDE SEQUENCE [LARGE SCALE GENOMIC DNA]</scope>
    <source>
        <strain evidence="2 3">W345</strain>
    </source>
</reference>
<dbReference type="RefSeq" id="WP_311365344.1">
    <property type="nucleotide sequence ID" value="NZ_JAVRIC010000015.1"/>
</dbReference>
<name>A0ABU2WK13_9GAMM</name>
<dbReference type="EMBL" id="JAVRIC010000015">
    <property type="protein sequence ID" value="MDT0497954.1"/>
    <property type="molecule type" value="Genomic_DNA"/>
</dbReference>
<gene>
    <name evidence="2" type="ORF">RM530_11355</name>
</gene>
<proteinExistence type="predicted"/>
<protein>
    <submittedName>
        <fullName evidence="2">Uncharacterized protein</fullName>
    </submittedName>
</protein>
<organism evidence="2 3">
    <name type="scientific">Banduia mediterranea</name>
    <dbReference type="NCBI Taxonomy" id="3075609"/>
    <lineage>
        <taxon>Bacteria</taxon>
        <taxon>Pseudomonadati</taxon>
        <taxon>Pseudomonadota</taxon>
        <taxon>Gammaproteobacteria</taxon>
        <taxon>Nevskiales</taxon>
        <taxon>Algiphilaceae</taxon>
        <taxon>Banduia</taxon>
    </lineage>
</organism>
<feature type="region of interest" description="Disordered" evidence="1">
    <location>
        <begin position="98"/>
        <end position="123"/>
    </location>
</feature>
<dbReference type="Proteomes" id="UP001254608">
    <property type="component" value="Unassembled WGS sequence"/>
</dbReference>
<sequence>MFHHLAKAGIPMDELLEVVVLLRANVERAAGEMVLLVERHIVERYGDEMLPAEDMSQLGDLIWRLRPLVEMAGHAEAARAMEIAASSHLGDRLGTILEKMQHPPETTTATDARPQRRGRHSDR</sequence>